<dbReference type="AlphaFoldDB" id="S8BXR8"/>
<feature type="repeat" description="PPR" evidence="3">
    <location>
        <begin position="424"/>
        <end position="458"/>
    </location>
</feature>
<feature type="repeat" description="PPR" evidence="3">
    <location>
        <begin position="459"/>
        <end position="489"/>
    </location>
</feature>
<feature type="repeat" description="PPR" evidence="3">
    <location>
        <begin position="493"/>
        <end position="527"/>
    </location>
</feature>
<dbReference type="Pfam" id="PF13041">
    <property type="entry name" value="PPR_2"/>
    <property type="match status" value="3"/>
</dbReference>
<evidence type="ECO:0000313" key="4">
    <source>
        <dbReference type="EMBL" id="EPS59350.1"/>
    </source>
</evidence>
<feature type="repeat" description="PPR" evidence="3">
    <location>
        <begin position="248"/>
        <end position="282"/>
    </location>
</feature>
<dbReference type="Pfam" id="PF12854">
    <property type="entry name" value="PPR_1"/>
    <property type="match status" value="3"/>
</dbReference>
<dbReference type="GO" id="GO:0003729">
    <property type="term" value="F:mRNA binding"/>
    <property type="evidence" value="ECO:0007669"/>
    <property type="project" value="TreeGrafter"/>
</dbReference>
<protein>
    <recommendedName>
        <fullName evidence="6">Pentacotripeptide-repeat region of PRORP domain-containing protein</fullName>
    </recommendedName>
</protein>
<dbReference type="InterPro" id="IPR051240">
    <property type="entry name" value="Mito_RNA-Proc/Resp"/>
</dbReference>
<feature type="non-terminal residue" evidence="4">
    <location>
        <position position="594"/>
    </location>
</feature>
<gene>
    <name evidence="4" type="ORF">M569_15456</name>
</gene>
<accession>S8BXR8</accession>
<comment type="caution">
    <text evidence="4">The sequence shown here is derived from an EMBL/GenBank/DDBJ whole genome shotgun (WGS) entry which is preliminary data.</text>
</comment>
<feature type="repeat" description="PPR" evidence="3">
    <location>
        <begin position="284"/>
        <end position="318"/>
    </location>
</feature>
<evidence type="ECO:0000313" key="5">
    <source>
        <dbReference type="Proteomes" id="UP000015453"/>
    </source>
</evidence>
<keyword evidence="5" id="KW-1185">Reference proteome</keyword>
<evidence type="ECO:0008006" key="6">
    <source>
        <dbReference type="Google" id="ProtNLM"/>
    </source>
</evidence>
<dbReference type="PANTHER" id="PTHR47933:SF14">
    <property type="entry name" value="PENTATRICOPEPTIDE REPEAT (PPR) SUPERFAMILY PROTEIN"/>
    <property type="match status" value="1"/>
</dbReference>
<feature type="repeat" description="PPR" evidence="3">
    <location>
        <begin position="354"/>
        <end position="388"/>
    </location>
</feature>
<feature type="repeat" description="PPR" evidence="3">
    <location>
        <begin position="319"/>
        <end position="353"/>
    </location>
</feature>
<dbReference type="EMBL" id="AUSU01008431">
    <property type="protein sequence ID" value="EPS59350.1"/>
    <property type="molecule type" value="Genomic_DNA"/>
</dbReference>
<dbReference type="Gene3D" id="1.25.40.10">
    <property type="entry name" value="Tetratricopeptide repeat domain"/>
    <property type="match status" value="5"/>
</dbReference>
<reference evidence="4 5" key="1">
    <citation type="journal article" date="2013" name="BMC Genomics">
        <title>The miniature genome of a carnivorous plant Genlisea aurea contains a low number of genes and short non-coding sequences.</title>
        <authorList>
            <person name="Leushkin E.V."/>
            <person name="Sutormin R.A."/>
            <person name="Nabieva E.R."/>
            <person name="Penin A.A."/>
            <person name="Kondrashov A.S."/>
            <person name="Logacheva M.D."/>
        </authorList>
    </citation>
    <scope>NUCLEOTIDE SEQUENCE [LARGE SCALE GENOMIC DNA]</scope>
</reference>
<sequence>MFLIVCLCRSRDIFFRGIHSARPSAEDIIFKAVCVNLRQRKWNFLIRMSQSLTSSLLSRVLLEFRSCPGLLFEFSEKIRGHKAILDSLDSCCLLVIFLVEQRKHDRATSLIKELIQSKGYLSLEILKALMEAARRPPYGFFPSNAVLDALVTSCTEMGATESAYDVIKKMREEKFRIPIHAVNNFLSHLLRIGEAFSVLYNMLKMRIMPNVVAFNMLIDGALRANDFILASKIFCEMGTISMGLVSPNLVTYNCLINGYCKKGSPECAEKILHHLVADAVLKPNIRTYATLLDGYSRVGDLEKAFGIYDEMMKRGMAPNPVVYNSFLHSLYMEGDVSGASIILSDMMENGISPDKFTYAIVLKGLCMNRRVNEAVKLLNWIEEKNAAADAFFYNILIDYLCRNADISGANQLLASMFSRGWIPDQVTYGSMIRSCCKAGEMGSAVRIYTDMVDSNKKPNVVIYNSIMNGLLRRGSRGEGESVLEEMKRENIYDAVSYNTLLNSYCKSGRIEEAFELLGQMGTTEKSVATFNIMIDLLCRFGVFEGVKGVVGMMRFHGLVPDAITYTTVMTGMRRKGCASEEVRKMHDFLILEGV</sequence>
<dbReference type="InterPro" id="IPR011990">
    <property type="entry name" value="TPR-like_helical_dom_sf"/>
</dbReference>
<feature type="repeat" description="PPR" evidence="3">
    <location>
        <begin position="389"/>
        <end position="423"/>
    </location>
</feature>
<dbReference type="InterPro" id="IPR002885">
    <property type="entry name" value="PPR_rpt"/>
</dbReference>
<dbReference type="Proteomes" id="UP000015453">
    <property type="component" value="Unassembled WGS sequence"/>
</dbReference>
<dbReference type="PROSITE" id="PS51375">
    <property type="entry name" value="PPR"/>
    <property type="match status" value="8"/>
</dbReference>
<name>S8BXR8_9LAMI</name>
<dbReference type="Pfam" id="PF01535">
    <property type="entry name" value="PPR"/>
    <property type="match status" value="2"/>
</dbReference>
<dbReference type="OrthoDB" id="185373at2759"/>
<dbReference type="PANTHER" id="PTHR47933">
    <property type="entry name" value="PENTATRICOPEPTIDE REPEAT-CONTAINING PROTEIN 1, MITOCHONDRIAL"/>
    <property type="match status" value="1"/>
</dbReference>
<organism evidence="4 5">
    <name type="scientific">Genlisea aurea</name>
    <dbReference type="NCBI Taxonomy" id="192259"/>
    <lineage>
        <taxon>Eukaryota</taxon>
        <taxon>Viridiplantae</taxon>
        <taxon>Streptophyta</taxon>
        <taxon>Embryophyta</taxon>
        <taxon>Tracheophyta</taxon>
        <taxon>Spermatophyta</taxon>
        <taxon>Magnoliopsida</taxon>
        <taxon>eudicotyledons</taxon>
        <taxon>Gunneridae</taxon>
        <taxon>Pentapetalae</taxon>
        <taxon>asterids</taxon>
        <taxon>lamiids</taxon>
        <taxon>Lamiales</taxon>
        <taxon>Lentibulariaceae</taxon>
        <taxon>Genlisea</taxon>
    </lineage>
</organism>
<keyword evidence="2" id="KW-0677">Repeat</keyword>
<comment type="similarity">
    <text evidence="1">Belongs to the PPR family. P subfamily.</text>
</comment>
<evidence type="ECO:0000256" key="3">
    <source>
        <dbReference type="PROSITE-ProRule" id="PRU00708"/>
    </source>
</evidence>
<proteinExistence type="inferred from homology"/>
<evidence type="ECO:0000256" key="1">
    <source>
        <dbReference type="ARBA" id="ARBA00007626"/>
    </source>
</evidence>
<evidence type="ECO:0000256" key="2">
    <source>
        <dbReference type="ARBA" id="ARBA00022737"/>
    </source>
</evidence>
<dbReference type="NCBIfam" id="TIGR00756">
    <property type="entry name" value="PPR"/>
    <property type="match status" value="9"/>
</dbReference>